<name>A0AAD7EXD8_9AGAR</name>
<comment type="caution">
    <text evidence="2">The sequence shown here is derived from an EMBL/GenBank/DDBJ whole genome shotgun (WGS) entry which is preliminary data.</text>
</comment>
<dbReference type="EMBL" id="JARIHO010000008">
    <property type="protein sequence ID" value="KAJ7357180.1"/>
    <property type="molecule type" value="Genomic_DNA"/>
</dbReference>
<sequence>MTRWLGLAPGMMTFPFGLLKRSNGCCLPLPLSVAGRSGRGKSSGAWRPGVKYAANPSLDSAAGRAKAGKRSRGTGSGGAGRGFAVC</sequence>
<dbReference type="Proteomes" id="UP001218218">
    <property type="component" value="Unassembled WGS sequence"/>
</dbReference>
<organism evidence="2 3">
    <name type="scientific">Mycena albidolilacea</name>
    <dbReference type="NCBI Taxonomy" id="1033008"/>
    <lineage>
        <taxon>Eukaryota</taxon>
        <taxon>Fungi</taxon>
        <taxon>Dikarya</taxon>
        <taxon>Basidiomycota</taxon>
        <taxon>Agaricomycotina</taxon>
        <taxon>Agaricomycetes</taxon>
        <taxon>Agaricomycetidae</taxon>
        <taxon>Agaricales</taxon>
        <taxon>Marasmiineae</taxon>
        <taxon>Mycenaceae</taxon>
        <taxon>Mycena</taxon>
    </lineage>
</organism>
<feature type="region of interest" description="Disordered" evidence="1">
    <location>
        <begin position="59"/>
        <end position="86"/>
    </location>
</feature>
<keyword evidence="3" id="KW-1185">Reference proteome</keyword>
<evidence type="ECO:0000313" key="2">
    <source>
        <dbReference type="EMBL" id="KAJ7357180.1"/>
    </source>
</evidence>
<dbReference type="AlphaFoldDB" id="A0AAD7EXD8"/>
<evidence type="ECO:0000313" key="3">
    <source>
        <dbReference type="Proteomes" id="UP001218218"/>
    </source>
</evidence>
<reference evidence="2" key="1">
    <citation type="submission" date="2023-03" db="EMBL/GenBank/DDBJ databases">
        <title>Massive genome expansion in bonnet fungi (Mycena s.s.) driven by repeated elements and novel gene families across ecological guilds.</title>
        <authorList>
            <consortium name="Lawrence Berkeley National Laboratory"/>
            <person name="Harder C.B."/>
            <person name="Miyauchi S."/>
            <person name="Viragh M."/>
            <person name="Kuo A."/>
            <person name="Thoen E."/>
            <person name="Andreopoulos B."/>
            <person name="Lu D."/>
            <person name="Skrede I."/>
            <person name="Drula E."/>
            <person name="Henrissat B."/>
            <person name="Morin E."/>
            <person name="Kohler A."/>
            <person name="Barry K."/>
            <person name="LaButti K."/>
            <person name="Morin E."/>
            <person name="Salamov A."/>
            <person name="Lipzen A."/>
            <person name="Mereny Z."/>
            <person name="Hegedus B."/>
            <person name="Baldrian P."/>
            <person name="Stursova M."/>
            <person name="Weitz H."/>
            <person name="Taylor A."/>
            <person name="Grigoriev I.V."/>
            <person name="Nagy L.G."/>
            <person name="Martin F."/>
            <person name="Kauserud H."/>
        </authorList>
    </citation>
    <scope>NUCLEOTIDE SEQUENCE</scope>
    <source>
        <strain evidence="2">CBHHK002</strain>
    </source>
</reference>
<feature type="compositionally biased region" description="Gly residues" evidence="1">
    <location>
        <begin position="74"/>
        <end position="86"/>
    </location>
</feature>
<evidence type="ECO:0000256" key="1">
    <source>
        <dbReference type="SAM" id="MobiDB-lite"/>
    </source>
</evidence>
<proteinExistence type="predicted"/>
<protein>
    <submittedName>
        <fullName evidence="2">Uncharacterized protein</fullName>
    </submittedName>
</protein>
<gene>
    <name evidence="2" type="ORF">DFH08DRAFT_476484</name>
</gene>
<accession>A0AAD7EXD8</accession>